<dbReference type="InterPro" id="IPR000835">
    <property type="entry name" value="HTH_MarR-typ"/>
</dbReference>
<protein>
    <submittedName>
        <fullName evidence="2">MarR family winged helix-turn-helix transcriptional regulator</fullName>
    </submittedName>
</protein>
<reference evidence="2" key="1">
    <citation type="journal article" date="2022" name="Phytopathology">
        <title>Whole genome sequencing-based tracing of a 2022 introduction and outbreak of Xanthomonas hortorum pv. pelargonii.</title>
        <authorList>
            <person name="Iruegas Bocardo F."/>
            <person name="Weisberg A.J."/>
            <person name="Riutta E.R."/>
            <person name="Kilday K.B."/>
            <person name="Bonkowski J.C."/>
            <person name="Creswell T.C."/>
            <person name="Daughtrey M."/>
            <person name="Rane K.K."/>
            <person name="Grunwald N.J."/>
            <person name="Chang J.H."/>
            <person name="Putnam M."/>
        </authorList>
    </citation>
    <scope>NUCLEOTIDE SEQUENCE</scope>
    <source>
        <strain evidence="2">22-338</strain>
    </source>
</reference>
<proteinExistence type="predicted"/>
<dbReference type="Proteomes" id="UP001140230">
    <property type="component" value="Unassembled WGS sequence"/>
</dbReference>
<dbReference type="PANTHER" id="PTHR33164:SF105">
    <property type="entry name" value="TRANSCRIPTIONAL REPRESSOR PROTEIN-RELATED"/>
    <property type="match status" value="1"/>
</dbReference>
<dbReference type="GO" id="GO:0006950">
    <property type="term" value="P:response to stress"/>
    <property type="evidence" value="ECO:0007669"/>
    <property type="project" value="TreeGrafter"/>
</dbReference>
<comment type="caution">
    <text evidence="2">The sequence shown here is derived from an EMBL/GenBank/DDBJ whole genome shotgun (WGS) entry which is preliminary data.</text>
</comment>
<dbReference type="EMBL" id="JANWTP010000016">
    <property type="protein sequence ID" value="MDC8637575.1"/>
    <property type="molecule type" value="Genomic_DNA"/>
</dbReference>
<dbReference type="Pfam" id="PF01047">
    <property type="entry name" value="MarR"/>
    <property type="match status" value="1"/>
</dbReference>
<dbReference type="PROSITE" id="PS50995">
    <property type="entry name" value="HTH_MARR_2"/>
    <property type="match status" value="1"/>
</dbReference>
<dbReference type="InterPro" id="IPR036388">
    <property type="entry name" value="WH-like_DNA-bd_sf"/>
</dbReference>
<dbReference type="InterPro" id="IPR039422">
    <property type="entry name" value="MarR/SlyA-like"/>
</dbReference>
<dbReference type="Gene3D" id="1.10.10.10">
    <property type="entry name" value="Winged helix-like DNA-binding domain superfamily/Winged helix DNA-binding domain"/>
    <property type="match status" value="1"/>
</dbReference>
<organism evidence="2 3">
    <name type="scientific">Xanthomonas hortorum pv. hederae</name>
    <dbReference type="NCBI Taxonomy" id="453603"/>
    <lineage>
        <taxon>Bacteria</taxon>
        <taxon>Pseudomonadati</taxon>
        <taxon>Pseudomonadota</taxon>
        <taxon>Gammaproteobacteria</taxon>
        <taxon>Lysobacterales</taxon>
        <taxon>Lysobacteraceae</taxon>
        <taxon>Xanthomonas</taxon>
    </lineage>
</organism>
<sequence>MQTPTPKKDPLVCNGAALRKATRRVTQLYDIALGPCGLSVSQRSVLVHIERAGSPTMTELAHAMVLDRSALAHNLKPLERDGYVLQRRDPMDGRSRRVELTPSGRAKLAESNHLWREAQDSFEAIYGADRAAVLRVALAEIYSDAFATAWEQRLSADRKRSGQQPH</sequence>
<name>A0A9X4BQV1_9XANT</name>
<accession>A0A9X4BQV1</accession>
<dbReference type="SMART" id="SM00347">
    <property type="entry name" value="HTH_MARR"/>
    <property type="match status" value="1"/>
</dbReference>
<dbReference type="AlphaFoldDB" id="A0A9X4BQV1"/>
<dbReference type="RefSeq" id="WP_211317308.1">
    <property type="nucleotide sequence ID" value="NZ_CP168173.1"/>
</dbReference>
<evidence type="ECO:0000313" key="3">
    <source>
        <dbReference type="Proteomes" id="UP001140230"/>
    </source>
</evidence>
<evidence type="ECO:0000313" key="2">
    <source>
        <dbReference type="EMBL" id="MDC8637575.1"/>
    </source>
</evidence>
<evidence type="ECO:0000259" key="1">
    <source>
        <dbReference type="PROSITE" id="PS50995"/>
    </source>
</evidence>
<dbReference type="InterPro" id="IPR036390">
    <property type="entry name" value="WH_DNA-bd_sf"/>
</dbReference>
<dbReference type="GO" id="GO:0003700">
    <property type="term" value="F:DNA-binding transcription factor activity"/>
    <property type="evidence" value="ECO:0007669"/>
    <property type="project" value="InterPro"/>
</dbReference>
<dbReference type="SUPFAM" id="SSF46785">
    <property type="entry name" value="Winged helix' DNA-binding domain"/>
    <property type="match status" value="1"/>
</dbReference>
<gene>
    <name evidence="2" type="ORF">NY667_07030</name>
</gene>
<reference evidence="2" key="2">
    <citation type="submission" date="2022-08" db="EMBL/GenBank/DDBJ databases">
        <authorList>
            <person name="Iruegas-Bocardo F."/>
            <person name="Weisberg A.J."/>
            <person name="Riutta E.R."/>
            <person name="Kilday K."/>
            <person name="Bonkowski J.C."/>
            <person name="Creswell T."/>
            <person name="Daughtrey M.L."/>
            <person name="Rane K."/>
            <person name="Grunwald N.J."/>
            <person name="Chang J.H."/>
            <person name="Putnam M.L."/>
        </authorList>
    </citation>
    <scope>NUCLEOTIDE SEQUENCE</scope>
    <source>
        <strain evidence="2">22-338</strain>
    </source>
</reference>
<feature type="domain" description="HTH marR-type" evidence="1">
    <location>
        <begin position="15"/>
        <end position="143"/>
    </location>
</feature>
<dbReference type="PANTHER" id="PTHR33164">
    <property type="entry name" value="TRANSCRIPTIONAL REGULATOR, MARR FAMILY"/>
    <property type="match status" value="1"/>
</dbReference>